<reference evidence="2" key="1">
    <citation type="submission" date="2022-11" db="UniProtKB">
        <authorList>
            <consortium name="WormBaseParasite"/>
        </authorList>
    </citation>
    <scope>IDENTIFICATION</scope>
</reference>
<dbReference type="WBParaSite" id="nRc.2.0.1.t38857-RA">
    <property type="protein sequence ID" value="nRc.2.0.1.t38857-RA"/>
    <property type="gene ID" value="nRc.2.0.1.g38857"/>
</dbReference>
<name>A0A915KKA2_ROMCU</name>
<sequence length="105" mass="11356">MYSPEASADGTVVTCTYGNETKQSGYRTKSDILDPGNEPTVWSGQLDEDIMELESEEEVDSGLLGEESCKQVNNKDALFYISIADPEVAKSGLTASSVMQLQSQP</sequence>
<protein>
    <submittedName>
        <fullName evidence="2">Uncharacterized protein</fullName>
    </submittedName>
</protein>
<accession>A0A915KKA2</accession>
<proteinExistence type="predicted"/>
<organism evidence="1 2">
    <name type="scientific">Romanomermis culicivorax</name>
    <name type="common">Nematode worm</name>
    <dbReference type="NCBI Taxonomy" id="13658"/>
    <lineage>
        <taxon>Eukaryota</taxon>
        <taxon>Metazoa</taxon>
        <taxon>Ecdysozoa</taxon>
        <taxon>Nematoda</taxon>
        <taxon>Enoplea</taxon>
        <taxon>Dorylaimia</taxon>
        <taxon>Mermithida</taxon>
        <taxon>Mermithoidea</taxon>
        <taxon>Mermithidae</taxon>
        <taxon>Romanomermis</taxon>
    </lineage>
</organism>
<evidence type="ECO:0000313" key="1">
    <source>
        <dbReference type="Proteomes" id="UP000887565"/>
    </source>
</evidence>
<dbReference type="Proteomes" id="UP000887565">
    <property type="component" value="Unplaced"/>
</dbReference>
<keyword evidence="1" id="KW-1185">Reference proteome</keyword>
<dbReference type="AlphaFoldDB" id="A0A915KKA2"/>
<evidence type="ECO:0000313" key="2">
    <source>
        <dbReference type="WBParaSite" id="nRc.2.0.1.t38857-RA"/>
    </source>
</evidence>